<dbReference type="Gene3D" id="1.10.3210.10">
    <property type="entry name" value="Hypothetical protein af1432"/>
    <property type="match status" value="1"/>
</dbReference>
<reference evidence="1 2" key="1">
    <citation type="submission" date="2018-09" db="EMBL/GenBank/DDBJ databases">
        <title>Nocardia yunnanensis sp. nov., an actinomycete isolated from a soil sample.</title>
        <authorList>
            <person name="Zhang J."/>
        </authorList>
    </citation>
    <scope>NUCLEOTIDE SEQUENCE [LARGE SCALE GENOMIC DNA]</scope>
    <source>
        <strain evidence="1 2">CFHS0054</strain>
    </source>
</reference>
<dbReference type="EMBL" id="CP032568">
    <property type="protein sequence ID" value="AYF77331.1"/>
    <property type="molecule type" value="Genomic_DNA"/>
</dbReference>
<organism evidence="1 2">
    <name type="scientific">Nocardia yunnanensis</name>
    <dbReference type="NCBI Taxonomy" id="2382165"/>
    <lineage>
        <taxon>Bacteria</taxon>
        <taxon>Bacillati</taxon>
        <taxon>Actinomycetota</taxon>
        <taxon>Actinomycetes</taxon>
        <taxon>Mycobacteriales</taxon>
        <taxon>Nocardiaceae</taxon>
        <taxon>Nocardia</taxon>
    </lineage>
</organism>
<dbReference type="GO" id="GO:0016787">
    <property type="term" value="F:hydrolase activity"/>
    <property type="evidence" value="ECO:0007669"/>
    <property type="project" value="UniProtKB-KW"/>
</dbReference>
<dbReference type="AlphaFoldDB" id="A0A386ZIH0"/>
<dbReference type="PANTHER" id="PTHR21174">
    <property type="match status" value="1"/>
</dbReference>
<keyword evidence="2" id="KW-1185">Reference proteome</keyword>
<dbReference type="RefSeq" id="WP_120741690.1">
    <property type="nucleotide sequence ID" value="NZ_CP032568.1"/>
</dbReference>
<dbReference type="SUPFAM" id="SSF109604">
    <property type="entry name" value="HD-domain/PDEase-like"/>
    <property type="match status" value="1"/>
</dbReference>
<dbReference type="InterPro" id="IPR009218">
    <property type="entry name" value="HD_phosphohydro"/>
</dbReference>
<dbReference type="KEGG" id="nyu:D7D52_29855"/>
<dbReference type="Proteomes" id="UP000267164">
    <property type="component" value="Chromosome"/>
</dbReference>
<dbReference type="PIRSF" id="PIRSF035170">
    <property type="entry name" value="HD_phosphohydro"/>
    <property type="match status" value="1"/>
</dbReference>
<keyword evidence="1" id="KW-0378">Hydrolase</keyword>
<accession>A0A386ZIH0</accession>
<evidence type="ECO:0000313" key="2">
    <source>
        <dbReference type="Proteomes" id="UP000267164"/>
    </source>
</evidence>
<name>A0A386ZIH0_9NOCA</name>
<dbReference type="PANTHER" id="PTHR21174:SF0">
    <property type="entry name" value="HD PHOSPHOHYDROLASE FAMILY PROTEIN-RELATED"/>
    <property type="match status" value="1"/>
</dbReference>
<dbReference type="OrthoDB" id="9808993at2"/>
<proteinExistence type="predicted"/>
<sequence length="219" mass="23495">MGNSLHADLLERWTALAGPAARSVGEDLVRRYSEPHRRYHTVEHLAAMLAVIDDLAADAEDLDAVRYAAFFHDAVYDVDGVDNEEASARLAETTLPALGVEAATVAETARLVRLTGGHHPEPDDRNGAVLCDADLAILAADESAYFAYAAAVRAEYAQVPDELFRKGRAAVLSALAEQPELFRTPTARARYEAAARANLAAEIAALTGDHSIVSEDDLS</sequence>
<gene>
    <name evidence="1" type="ORF">D7D52_29855</name>
</gene>
<protein>
    <submittedName>
        <fullName evidence="1">Metal-dependent phosphohydrolase</fullName>
    </submittedName>
</protein>
<evidence type="ECO:0000313" key="1">
    <source>
        <dbReference type="EMBL" id="AYF77331.1"/>
    </source>
</evidence>